<dbReference type="OrthoDB" id="239812at2759"/>
<dbReference type="GO" id="GO:0005743">
    <property type="term" value="C:mitochondrial inner membrane"/>
    <property type="evidence" value="ECO:0007669"/>
    <property type="project" value="UniProtKB-SubCell"/>
</dbReference>
<dbReference type="PROSITE" id="PS00153">
    <property type="entry name" value="ATPASE_GAMMA"/>
    <property type="match status" value="1"/>
</dbReference>
<keyword evidence="8" id="KW-0496">Mitochondrion</keyword>
<evidence type="ECO:0000256" key="8">
    <source>
        <dbReference type="ARBA" id="ARBA00023128"/>
    </source>
</evidence>
<keyword evidence="7" id="KW-0406">Ion transport</keyword>
<dbReference type="InterPro" id="IPR023632">
    <property type="entry name" value="ATP_synth_F1_gsu_CS"/>
</dbReference>
<comment type="similarity">
    <text evidence="2">Belongs to the ATPase gamma chain family.</text>
</comment>
<dbReference type="Gene3D" id="3.40.1380.10">
    <property type="match status" value="1"/>
</dbReference>
<evidence type="ECO:0000256" key="5">
    <source>
        <dbReference type="ARBA" id="ARBA00022781"/>
    </source>
</evidence>
<keyword evidence="6" id="KW-0999">Mitochondrion inner membrane</keyword>
<dbReference type="STRING" id="1246581.A0A2H9TJJ9"/>
<keyword evidence="11" id="KW-0066">ATP synthesis</keyword>
<evidence type="ECO:0000256" key="10">
    <source>
        <dbReference type="ARBA" id="ARBA00023196"/>
    </source>
</evidence>
<dbReference type="FunFam" id="3.40.1380.10:FF:000003">
    <property type="entry name" value="ATP synthase subunit gamma"/>
    <property type="match status" value="1"/>
</dbReference>
<dbReference type="Pfam" id="PF00231">
    <property type="entry name" value="ATP-synt"/>
    <property type="match status" value="1"/>
</dbReference>
<gene>
    <name evidence="13" type="ORF">PSACC_02239</name>
</gene>
<keyword evidence="9" id="KW-0472">Membrane</keyword>
<comment type="subcellular location">
    <subcellularLocation>
        <location evidence="1">Mitochondrion inner membrane</location>
        <topology evidence="1">Peripheral membrane protein</topology>
    </subcellularLocation>
</comment>
<evidence type="ECO:0000256" key="11">
    <source>
        <dbReference type="ARBA" id="ARBA00023310"/>
    </source>
</evidence>
<keyword evidence="10" id="KW-0139">CF(1)</keyword>
<evidence type="ECO:0000256" key="9">
    <source>
        <dbReference type="ARBA" id="ARBA00023136"/>
    </source>
</evidence>
<dbReference type="EMBL" id="MTSL01000150">
    <property type="protein sequence ID" value="PJF17918.1"/>
    <property type="molecule type" value="Genomic_DNA"/>
</dbReference>
<dbReference type="Proteomes" id="UP000240830">
    <property type="component" value="Unassembled WGS sequence"/>
</dbReference>
<dbReference type="GO" id="GO:0046933">
    <property type="term" value="F:proton-transporting ATP synthase activity, rotational mechanism"/>
    <property type="evidence" value="ECO:0007669"/>
    <property type="project" value="EnsemblFungi"/>
</dbReference>
<keyword evidence="14" id="KW-1185">Reference proteome</keyword>
<comment type="caution">
    <text evidence="13">The sequence shown here is derived from an EMBL/GenBank/DDBJ whole genome shotgun (WGS) entry which is preliminary data.</text>
</comment>
<evidence type="ECO:0000256" key="12">
    <source>
        <dbReference type="ARBA" id="ARBA00031066"/>
    </source>
</evidence>
<dbReference type="PANTHER" id="PTHR11693">
    <property type="entry name" value="ATP SYNTHASE GAMMA CHAIN"/>
    <property type="match status" value="1"/>
</dbReference>
<name>A0A2H9TJJ9_9FUNG</name>
<dbReference type="Gene3D" id="1.10.287.80">
    <property type="entry name" value="ATP synthase, gamma subunit, helix hairpin domain"/>
    <property type="match status" value="1"/>
</dbReference>
<evidence type="ECO:0000256" key="1">
    <source>
        <dbReference type="ARBA" id="ARBA00004637"/>
    </source>
</evidence>
<proteinExistence type="inferred from homology"/>
<protein>
    <recommendedName>
        <fullName evidence="3">ATP synthase subunit gamma, mitochondrial</fullName>
    </recommendedName>
    <alternativeName>
        <fullName evidence="12">F-ATPase gamma subunit</fullName>
    </alternativeName>
</protein>
<evidence type="ECO:0000256" key="7">
    <source>
        <dbReference type="ARBA" id="ARBA00023065"/>
    </source>
</evidence>
<dbReference type="SUPFAM" id="SSF52943">
    <property type="entry name" value="ATP synthase (F1-ATPase), gamma subunit"/>
    <property type="match status" value="1"/>
</dbReference>
<dbReference type="InterPro" id="IPR000131">
    <property type="entry name" value="ATP_synth_F1_gsu"/>
</dbReference>
<organism evidence="13 14">
    <name type="scientific">Paramicrosporidium saccamoebae</name>
    <dbReference type="NCBI Taxonomy" id="1246581"/>
    <lineage>
        <taxon>Eukaryota</taxon>
        <taxon>Fungi</taxon>
        <taxon>Fungi incertae sedis</taxon>
        <taxon>Cryptomycota</taxon>
        <taxon>Cryptomycota incertae sedis</taxon>
        <taxon>Paramicrosporidium</taxon>
    </lineage>
</organism>
<evidence type="ECO:0000256" key="6">
    <source>
        <dbReference type="ARBA" id="ARBA00022792"/>
    </source>
</evidence>
<reference evidence="13 14" key="1">
    <citation type="submission" date="2016-10" db="EMBL/GenBank/DDBJ databases">
        <title>The genome of Paramicrosporidium saccamoebae is the missing link in understanding Cryptomycota and Microsporidia evolution.</title>
        <authorList>
            <person name="Quandt C.A."/>
            <person name="Beaudet D."/>
            <person name="Corsaro D."/>
            <person name="Michel R."/>
            <person name="Corradi N."/>
            <person name="James T."/>
        </authorList>
    </citation>
    <scope>NUCLEOTIDE SEQUENCE [LARGE SCALE GENOMIC DNA]</scope>
    <source>
        <strain evidence="13 14">KSL3</strain>
    </source>
</reference>
<dbReference type="CDD" id="cd12151">
    <property type="entry name" value="F1-ATPase_gamma"/>
    <property type="match status" value="1"/>
</dbReference>
<evidence type="ECO:0000256" key="4">
    <source>
        <dbReference type="ARBA" id="ARBA00022448"/>
    </source>
</evidence>
<evidence type="ECO:0000313" key="14">
    <source>
        <dbReference type="Proteomes" id="UP000240830"/>
    </source>
</evidence>
<dbReference type="InterPro" id="IPR035968">
    <property type="entry name" value="ATP_synth_F1_ATPase_gsu"/>
</dbReference>
<sequence length="232" mass="25566">MIPETGNDYVLGTEPTINITRDKDGNSKKALILTCSSDRGLCGAIHSSVSKVTRRLAAQDREHTQIAVLGDKAKPQVSRDARRNIVMHFNQVGRNIPTFLDALVIWQGIRAAELDFDQVAIIYNRFVSAINFEPVIAKPPSAAAILGTEKLAAYEYEPETVNNLAEYLYVSRLYWALVEGHASEMSSKRTAMENATKNAEAIVVALTMKYNRTRQAVITNELVDIITGASAL</sequence>
<dbReference type="PANTHER" id="PTHR11693:SF22">
    <property type="entry name" value="ATP SYNTHASE SUBUNIT GAMMA, MITOCHONDRIAL"/>
    <property type="match status" value="1"/>
</dbReference>
<evidence type="ECO:0000256" key="2">
    <source>
        <dbReference type="ARBA" id="ARBA00007681"/>
    </source>
</evidence>
<keyword evidence="4" id="KW-0813">Transport</keyword>
<evidence type="ECO:0000256" key="3">
    <source>
        <dbReference type="ARBA" id="ARBA00020843"/>
    </source>
</evidence>
<dbReference type="GO" id="GO:0046961">
    <property type="term" value="F:proton-transporting ATPase activity, rotational mechanism"/>
    <property type="evidence" value="ECO:0007669"/>
    <property type="project" value="EnsemblFungi"/>
</dbReference>
<dbReference type="AlphaFoldDB" id="A0A2H9TJJ9"/>
<dbReference type="PRINTS" id="PR00126">
    <property type="entry name" value="ATPASEGAMMA"/>
</dbReference>
<accession>A0A2H9TJJ9</accession>
<evidence type="ECO:0000313" key="13">
    <source>
        <dbReference type="EMBL" id="PJF17918.1"/>
    </source>
</evidence>
<keyword evidence="5" id="KW-0375">Hydrogen ion transport</keyword>
<dbReference type="GO" id="GO:0045259">
    <property type="term" value="C:proton-transporting ATP synthase complex"/>
    <property type="evidence" value="ECO:0007669"/>
    <property type="project" value="UniProtKB-KW"/>
</dbReference>